<protein>
    <submittedName>
        <fullName evidence="1">Uncharacterized protein</fullName>
    </submittedName>
</protein>
<accession>A0A0E9ST52</accession>
<reference evidence="1" key="2">
    <citation type="journal article" date="2015" name="Fish Shellfish Immunol.">
        <title>Early steps in the European eel (Anguilla anguilla)-Vibrio vulnificus interaction in the gills: Role of the RtxA13 toxin.</title>
        <authorList>
            <person name="Callol A."/>
            <person name="Pajuelo D."/>
            <person name="Ebbesson L."/>
            <person name="Teles M."/>
            <person name="MacKenzie S."/>
            <person name="Amaro C."/>
        </authorList>
    </citation>
    <scope>NUCLEOTIDE SEQUENCE</scope>
</reference>
<dbReference type="AlphaFoldDB" id="A0A0E9ST52"/>
<evidence type="ECO:0000313" key="1">
    <source>
        <dbReference type="EMBL" id="JAH44486.1"/>
    </source>
</evidence>
<reference evidence="1" key="1">
    <citation type="submission" date="2014-11" db="EMBL/GenBank/DDBJ databases">
        <authorList>
            <person name="Amaro Gonzalez C."/>
        </authorList>
    </citation>
    <scope>NUCLEOTIDE SEQUENCE</scope>
</reference>
<name>A0A0E9ST52_ANGAN</name>
<dbReference type="EMBL" id="GBXM01064091">
    <property type="protein sequence ID" value="JAH44486.1"/>
    <property type="molecule type" value="Transcribed_RNA"/>
</dbReference>
<proteinExistence type="predicted"/>
<sequence length="55" mass="6040">MPDVLSNLIDLNQIKRPLELNQNALIGSKGCHGLHRLAPPTKCTLDVGHAEKRRG</sequence>
<organism evidence="1">
    <name type="scientific">Anguilla anguilla</name>
    <name type="common">European freshwater eel</name>
    <name type="synonym">Muraena anguilla</name>
    <dbReference type="NCBI Taxonomy" id="7936"/>
    <lineage>
        <taxon>Eukaryota</taxon>
        <taxon>Metazoa</taxon>
        <taxon>Chordata</taxon>
        <taxon>Craniata</taxon>
        <taxon>Vertebrata</taxon>
        <taxon>Euteleostomi</taxon>
        <taxon>Actinopterygii</taxon>
        <taxon>Neopterygii</taxon>
        <taxon>Teleostei</taxon>
        <taxon>Anguilliformes</taxon>
        <taxon>Anguillidae</taxon>
        <taxon>Anguilla</taxon>
    </lineage>
</organism>